<dbReference type="Proteomes" id="UP000660729">
    <property type="component" value="Unassembled WGS sequence"/>
</dbReference>
<evidence type="ECO:0000256" key="1">
    <source>
        <dbReference type="SAM" id="MobiDB-lite"/>
    </source>
</evidence>
<evidence type="ECO:0000313" key="3">
    <source>
        <dbReference type="Proteomes" id="UP000660729"/>
    </source>
</evidence>
<sequence length="386" mass="41883">MDENTGGVGLGDWGGGLWSDGIDRKSWSFGSPESDQGKSLLFLLDGIVLRSSQLGADSEIGSQQRTWGERSQIATRDQIATRTICCIMSVTLSSHRKVLAMADEHLALLAADKPSEPLLDRNLVGVRHTSKTRLRRGPDTALVSPLHRYIAKAADAFTVSTAAGKPSSPLRSRHLAIGGGPSAALLHRPRATPGRIHHTETAWCAQPQPSRRGIAVGKLKSPLRSKRPPTRDIKTPPGNSTASTQRSHLSILQRFILLTTFFCSVFGLNHVGLASETLAILAFWHESVPDHRFVLCEGWLRYWAKEGRLGSRELAPADSAEDSDARNSCAPSRNAVHVVLGLTAWAMSAITEPHKSTRAQRQTCKTCALITHGIGQRRHCLGEGVC</sequence>
<keyword evidence="3" id="KW-1185">Reference proteome</keyword>
<dbReference type="AlphaFoldDB" id="A0A8H6RRR9"/>
<gene>
    <name evidence="2" type="ORF">HII31_02718</name>
</gene>
<reference evidence="2" key="1">
    <citation type="submission" date="2020-04" db="EMBL/GenBank/DDBJ databases">
        <title>Draft genome resource of the tomato pathogen Pseudocercospora fuligena.</title>
        <authorList>
            <person name="Zaccaron A."/>
        </authorList>
    </citation>
    <scope>NUCLEOTIDE SEQUENCE</scope>
    <source>
        <strain evidence="2">PF001</strain>
    </source>
</reference>
<dbReference type="OrthoDB" id="10478563at2759"/>
<comment type="caution">
    <text evidence="2">The sequence shown here is derived from an EMBL/GenBank/DDBJ whole genome shotgun (WGS) entry which is preliminary data.</text>
</comment>
<feature type="region of interest" description="Disordered" evidence="1">
    <location>
        <begin position="214"/>
        <end position="245"/>
    </location>
</feature>
<organism evidence="2 3">
    <name type="scientific">Pseudocercospora fuligena</name>
    <dbReference type="NCBI Taxonomy" id="685502"/>
    <lineage>
        <taxon>Eukaryota</taxon>
        <taxon>Fungi</taxon>
        <taxon>Dikarya</taxon>
        <taxon>Ascomycota</taxon>
        <taxon>Pezizomycotina</taxon>
        <taxon>Dothideomycetes</taxon>
        <taxon>Dothideomycetidae</taxon>
        <taxon>Mycosphaerellales</taxon>
        <taxon>Mycosphaerellaceae</taxon>
        <taxon>Pseudocercospora</taxon>
    </lineage>
</organism>
<accession>A0A8H6RRR9</accession>
<name>A0A8H6RRR9_9PEZI</name>
<dbReference type="EMBL" id="JABCIY010000033">
    <property type="protein sequence ID" value="KAF7195956.1"/>
    <property type="molecule type" value="Genomic_DNA"/>
</dbReference>
<feature type="non-terminal residue" evidence="2">
    <location>
        <position position="386"/>
    </location>
</feature>
<evidence type="ECO:0000313" key="2">
    <source>
        <dbReference type="EMBL" id="KAF7195956.1"/>
    </source>
</evidence>
<proteinExistence type="predicted"/>
<protein>
    <submittedName>
        <fullName evidence="2">Uncharacterized protein</fullName>
    </submittedName>
</protein>